<evidence type="ECO:0000256" key="5">
    <source>
        <dbReference type="ARBA" id="ARBA00023163"/>
    </source>
</evidence>
<dbReference type="Proteomes" id="UP000190341">
    <property type="component" value="Unassembled WGS sequence"/>
</dbReference>
<evidence type="ECO:0000256" key="2">
    <source>
        <dbReference type="ARBA" id="ARBA00023015"/>
    </source>
</evidence>
<comment type="similarity">
    <text evidence="1">Belongs to the LysR transcriptional regulatory family.</text>
</comment>
<keyword evidence="4" id="KW-0010">Activator</keyword>
<feature type="compositionally biased region" description="Basic and acidic residues" evidence="6">
    <location>
        <begin position="312"/>
        <end position="322"/>
    </location>
</feature>
<dbReference type="PRINTS" id="PR00039">
    <property type="entry name" value="HTHLYSR"/>
</dbReference>
<dbReference type="Gene3D" id="3.40.190.10">
    <property type="entry name" value="Periplasmic binding protein-like II"/>
    <property type="match status" value="2"/>
</dbReference>
<feature type="region of interest" description="Disordered" evidence="6">
    <location>
        <begin position="298"/>
        <end position="322"/>
    </location>
</feature>
<organism evidence="8 9">
    <name type="scientific">Pseudoxanthomonas indica</name>
    <dbReference type="NCBI Taxonomy" id="428993"/>
    <lineage>
        <taxon>Bacteria</taxon>
        <taxon>Pseudomonadati</taxon>
        <taxon>Pseudomonadota</taxon>
        <taxon>Gammaproteobacteria</taxon>
        <taxon>Lysobacterales</taxon>
        <taxon>Lysobacteraceae</taxon>
        <taxon>Pseudoxanthomonas</taxon>
    </lineage>
</organism>
<keyword evidence="5" id="KW-0804">Transcription</keyword>
<dbReference type="AlphaFoldDB" id="A0A1T5JP17"/>
<dbReference type="RefSeq" id="WP_079723319.1">
    <property type="nucleotide sequence ID" value="NZ_BMCL01000002.1"/>
</dbReference>
<proteinExistence type="inferred from homology"/>
<dbReference type="PROSITE" id="PS50931">
    <property type="entry name" value="HTH_LYSR"/>
    <property type="match status" value="1"/>
</dbReference>
<dbReference type="PANTHER" id="PTHR30346:SF26">
    <property type="entry name" value="HYDROGEN PEROXIDE-INDUCIBLE GENES ACTIVATOR"/>
    <property type="match status" value="1"/>
</dbReference>
<dbReference type="CDD" id="cd08411">
    <property type="entry name" value="PBP2_OxyR"/>
    <property type="match status" value="1"/>
</dbReference>
<keyword evidence="2" id="KW-0805">Transcription regulation</keyword>
<keyword evidence="3" id="KW-0238">DNA-binding</keyword>
<dbReference type="STRING" id="428993.SAMN06296058_0968"/>
<evidence type="ECO:0000259" key="7">
    <source>
        <dbReference type="PROSITE" id="PS50931"/>
    </source>
</evidence>
<dbReference type="GO" id="GO:0032993">
    <property type="term" value="C:protein-DNA complex"/>
    <property type="evidence" value="ECO:0007669"/>
    <property type="project" value="TreeGrafter"/>
</dbReference>
<dbReference type="FunFam" id="1.10.10.10:FF:000001">
    <property type="entry name" value="LysR family transcriptional regulator"/>
    <property type="match status" value="1"/>
</dbReference>
<evidence type="ECO:0000256" key="6">
    <source>
        <dbReference type="SAM" id="MobiDB-lite"/>
    </source>
</evidence>
<dbReference type="GO" id="GO:0003677">
    <property type="term" value="F:DNA binding"/>
    <property type="evidence" value="ECO:0007669"/>
    <property type="project" value="UniProtKB-KW"/>
</dbReference>
<evidence type="ECO:0000313" key="9">
    <source>
        <dbReference type="Proteomes" id="UP000190341"/>
    </source>
</evidence>
<dbReference type="SUPFAM" id="SSF53850">
    <property type="entry name" value="Periplasmic binding protein-like II"/>
    <property type="match status" value="1"/>
</dbReference>
<dbReference type="Pfam" id="PF00126">
    <property type="entry name" value="HTH_1"/>
    <property type="match status" value="1"/>
</dbReference>
<dbReference type="OrthoDB" id="9775392at2"/>
<accession>A0A1T5JP17</accession>
<feature type="domain" description="HTH lysR-type" evidence="7">
    <location>
        <begin position="1"/>
        <end position="58"/>
    </location>
</feature>
<dbReference type="InterPro" id="IPR036388">
    <property type="entry name" value="WH-like_DNA-bd_sf"/>
</dbReference>
<dbReference type="InterPro" id="IPR036390">
    <property type="entry name" value="WH_DNA-bd_sf"/>
</dbReference>
<evidence type="ECO:0000313" key="8">
    <source>
        <dbReference type="EMBL" id="SKC53126.1"/>
    </source>
</evidence>
<name>A0A1T5JP17_9GAMM</name>
<dbReference type="EMBL" id="FUZV01000001">
    <property type="protein sequence ID" value="SKC53126.1"/>
    <property type="molecule type" value="Genomic_DNA"/>
</dbReference>
<dbReference type="GO" id="GO:0003700">
    <property type="term" value="F:DNA-binding transcription factor activity"/>
    <property type="evidence" value="ECO:0007669"/>
    <property type="project" value="InterPro"/>
</dbReference>
<gene>
    <name evidence="8" type="ORF">SAMN06296058_0968</name>
</gene>
<dbReference type="FunFam" id="3.40.190.10:FF:000027">
    <property type="entry name" value="DNA-binding transcriptional regulator OxyR"/>
    <property type="match status" value="1"/>
</dbReference>
<dbReference type="Gene3D" id="1.10.10.10">
    <property type="entry name" value="Winged helix-like DNA-binding domain superfamily/Winged helix DNA-binding domain"/>
    <property type="match status" value="1"/>
</dbReference>
<protein>
    <submittedName>
        <fullName evidence="8">Transcriptional regulator, LysR family</fullName>
    </submittedName>
</protein>
<dbReference type="InterPro" id="IPR005119">
    <property type="entry name" value="LysR_subst-bd"/>
</dbReference>
<dbReference type="SUPFAM" id="SSF46785">
    <property type="entry name" value="Winged helix' DNA-binding domain"/>
    <property type="match status" value="1"/>
</dbReference>
<dbReference type="NCBIfam" id="NF008361">
    <property type="entry name" value="PRK11151.1"/>
    <property type="match status" value="1"/>
</dbReference>
<keyword evidence="9" id="KW-1185">Reference proteome</keyword>
<dbReference type="InterPro" id="IPR000847">
    <property type="entry name" value="LysR_HTH_N"/>
</dbReference>
<evidence type="ECO:0000256" key="4">
    <source>
        <dbReference type="ARBA" id="ARBA00023159"/>
    </source>
</evidence>
<dbReference type="PANTHER" id="PTHR30346">
    <property type="entry name" value="TRANSCRIPTIONAL DUAL REGULATOR HCAR-RELATED"/>
    <property type="match status" value="1"/>
</dbReference>
<sequence>MNLRDLKYLVALADHKHFGHAAAACFVSQPTLSTQIKKLEEELGVSLVERAPRKVMLTPAGRDAADRARRIVAEVEQMKEAARRSQDPEAGTVRLGIFPTLGPYLLPHVVPRIRQRFPQLELLLIEEKSDVLLSRLREGKLDAGILALPLHDDQLHTEFLFEEPFLLAVPEAHPLARRQALSLSELSEQQLLLLEDGHCLREQALDVCRLAGANEKSEFRATSLETLRQMVAANVGITLLPTLAVKPPVARSENIHLLGFTDSHPSRRIAMAWRKSSAMGEFLQQLAQVFRELPPSLFDPSTESPTAVPRAEATEPRHAPVT</sequence>
<evidence type="ECO:0000256" key="3">
    <source>
        <dbReference type="ARBA" id="ARBA00023125"/>
    </source>
</evidence>
<dbReference type="Pfam" id="PF03466">
    <property type="entry name" value="LysR_substrate"/>
    <property type="match status" value="1"/>
</dbReference>
<reference evidence="8 9" key="1">
    <citation type="submission" date="2017-02" db="EMBL/GenBank/DDBJ databases">
        <authorList>
            <person name="Peterson S.W."/>
        </authorList>
    </citation>
    <scope>NUCLEOTIDE SEQUENCE [LARGE SCALE GENOMIC DNA]</scope>
    <source>
        <strain evidence="8 9">P15</strain>
    </source>
</reference>
<evidence type="ECO:0000256" key="1">
    <source>
        <dbReference type="ARBA" id="ARBA00009437"/>
    </source>
</evidence>